<dbReference type="RefSeq" id="WP_014803315.1">
    <property type="nucleotide sequence ID" value="NC_018020.1"/>
</dbReference>
<dbReference type="PANTHER" id="PTHR30203">
    <property type="entry name" value="OUTER MEMBRANE CATION EFFLUX PROTEIN"/>
    <property type="match status" value="1"/>
</dbReference>
<dbReference type="PANTHER" id="PTHR30203:SF24">
    <property type="entry name" value="BLR4935 PROTEIN"/>
    <property type="match status" value="1"/>
</dbReference>
<dbReference type="STRING" id="869212.Turpa_2164"/>
<keyword evidence="3" id="KW-1185">Reference proteome</keyword>
<name>I4B6A2_TURPD</name>
<dbReference type="OrthoDB" id="316503at2"/>
<dbReference type="Proteomes" id="UP000006048">
    <property type="component" value="Chromosome"/>
</dbReference>
<dbReference type="EMBL" id="CP002959">
    <property type="protein sequence ID" value="AFM12809.1"/>
    <property type="molecule type" value="Genomic_DNA"/>
</dbReference>
<dbReference type="AlphaFoldDB" id="I4B6A2"/>
<feature type="coiled-coil region" evidence="1">
    <location>
        <begin position="305"/>
        <end position="332"/>
    </location>
</feature>
<evidence type="ECO:0000256" key="1">
    <source>
        <dbReference type="SAM" id="Coils"/>
    </source>
</evidence>
<organism evidence="2 3">
    <name type="scientific">Turneriella parva (strain ATCC BAA-1111 / DSM 21527 / NCTC 11395 / H)</name>
    <name type="common">Leptospira parva</name>
    <dbReference type="NCBI Taxonomy" id="869212"/>
    <lineage>
        <taxon>Bacteria</taxon>
        <taxon>Pseudomonadati</taxon>
        <taxon>Spirochaetota</taxon>
        <taxon>Spirochaetia</taxon>
        <taxon>Leptospirales</taxon>
        <taxon>Leptospiraceae</taxon>
        <taxon>Turneriella</taxon>
    </lineage>
</organism>
<accession>I4B6A2</accession>
<sequence length="431" mass="49642">MRFYRVLLILITFPLATVQSQELIEAEEESDERTEFTLEQIATRVREHSELVVAQKLKIESTQAQGRQTTAWQNPLVTAELGRLKDTMNNNMTYDLRVTQPIYFPGKMGKRLEVFEREAERQQLEGLDLTSSLTLEAAYYAYAFSIAELRSSQINNRIKRMSLMRTYMRAQAYASPAKVVQRNIVNNQLIALQKSLNTALAETESSWQKLNIYLNQKEKVKVVTPWLSDLKDLPLESYLEKVRTGNRRLKAKQSEIARIEAEVSYEKRVPLPDVSVSAFYRREALENPGINQFFGGAVTVPIPVLNANRAGVESAEKKLEAARAEQHYIRREVVQLAKAAHAEYQQKKKLFDDFDSEKITSLENQMRFADRELKLGRIDLLSYLELELQTHEALSSYYSTQLELVRVITQMIYLMGDSADYKGDLHVFQAH</sequence>
<dbReference type="HOGENOM" id="CLU_665327_0_0_12"/>
<dbReference type="GO" id="GO:0015562">
    <property type="term" value="F:efflux transmembrane transporter activity"/>
    <property type="evidence" value="ECO:0007669"/>
    <property type="project" value="InterPro"/>
</dbReference>
<evidence type="ECO:0000313" key="2">
    <source>
        <dbReference type="EMBL" id="AFM12809.1"/>
    </source>
</evidence>
<dbReference type="InterPro" id="IPR010131">
    <property type="entry name" value="MdtP/NodT-like"/>
</dbReference>
<proteinExistence type="predicted"/>
<dbReference type="Gene3D" id="1.20.1600.10">
    <property type="entry name" value="Outer membrane efflux proteins (OEP)"/>
    <property type="match status" value="1"/>
</dbReference>
<evidence type="ECO:0000313" key="3">
    <source>
        <dbReference type="Proteomes" id="UP000006048"/>
    </source>
</evidence>
<gene>
    <name evidence="2" type="ordered locus">Turpa_2164</name>
</gene>
<reference evidence="2 3" key="1">
    <citation type="submission" date="2012-06" db="EMBL/GenBank/DDBJ databases">
        <title>The complete chromosome of genome of Turneriella parva DSM 21527.</title>
        <authorList>
            <consortium name="US DOE Joint Genome Institute (JGI-PGF)"/>
            <person name="Lucas S."/>
            <person name="Han J."/>
            <person name="Lapidus A."/>
            <person name="Bruce D."/>
            <person name="Goodwin L."/>
            <person name="Pitluck S."/>
            <person name="Peters L."/>
            <person name="Kyrpides N."/>
            <person name="Mavromatis K."/>
            <person name="Ivanova N."/>
            <person name="Mikhailova N."/>
            <person name="Chertkov O."/>
            <person name="Detter J.C."/>
            <person name="Tapia R."/>
            <person name="Han C."/>
            <person name="Land M."/>
            <person name="Hauser L."/>
            <person name="Markowitz V."/>
            <person name="Cheng J.-F."/>
            <person name="Hugenholtz P."/>
            <person name="Woyke T."/>
            <person name="Wu D."/>
            <person name="Gronow S."/>
            <person name="Wellnitz S."/>
            <person name="Brambilla E."/>
            <person name="Klenk H.-P."/>
            <person name="Eisen J.A."/>
        </authorList>
    </citation>
    <scope>NUCLEOTIDE SEQUENCE [LARGE SCALE GENOMIC DNA]</scope>
    <source>
        <strain evidence="3">ATCC BAA-1111 / DSM 21527 / NCTC 11395 / H</strain>
    </source>
</reference>
<dbReference type="SUPFAM" id="SSF56954">
    <property type="entry name" value="Outer membrane efflux proteins (OEP)"/>
    <property type="match status" value="1"/>
</dbReference>
<dbReference type="KEGG" id="tpx:Turpa_2164"/>
<protein>
    <recommendedName>
        <fullName evidence="4">Outer membrane efflux protein</fullName>
    </recommendedName>
</protein>
<keyword evidence="1" id="KW-0175">Coiled coil</keyword>
<evidence type="ECO:0008006" key="4">
    <source>
        <dbReference type="Google" id="ProtNLM"/>
    </source>
</evidence>